<dbReference type="RefSeq" id="WP_189088544.1">
    <property type="nucleotide sequence ID" value="NZ_BMQL01000004.1"/>
</dbReference>
<reference evidence="1" key="1">
    <citation type="journal article" date="2014" name="Int. J. Syst. Evol. Microbiol.">
        <title>Complete genome sequence of Corynebacterium casei LMG S-19264T (=DSM 44701T), isolated from a smear-ripened cheese.</title>
        <authorList>
            <consortium name="US DOE Joint Genome Institute (JGI-PGF)"/>
            <person name="Walter F."/>
            <person name="Albersmeier A."/>
            <person name="Kalinowski J."/>
            <person name="Ruckert C."/>
        </authorList>
    </citation>
    <scope>NUCLEOTIDE SEQUENCE</scope>
    <source>
        <strain evidence="1">JCM 31311</strain>
    </source>
</reference>
<protein>
    <submittedName>
        <fullName evidence="1">Uncharacterized protein</fullName>
    </submittedName>
</protein>
<dbReference type="Proteomes" id="UP000603865">
    <property type="component" value="Unassembled WGS sequence"/>
</dbReference>
<evidence type="ECO:0000313" key="2">
    <source>
        <dbReference type="Proteomes" id="UP000603865"/>
    </source>
</evidence>
<keyword evidence="2" id="KW-1185">Reference proteome</keyword>
<accession>A0A918C1Q7</accession>
<name>A0A918C1Q7_9DEIO</name>
<sequence length="133" mass="13825">MNITISPRASIGTTSAHFSQQHAGKILGANINAGQPMELRADNKVYPWAGSTSTAAFFGIAPRSGKAGQPITAFGLATHFRASDVALTIGATYYLSDTAGMISDTAGTKDTTGSFFAINAYDLVVTRSFGKVS</sequence>
<proteinExistence type="predicted"/>
<dbReference type="AlphaFoldDB" id="A0A918C1Q7"/>
<organism evidence="1 2">
    <name type="scientific">Deinococcus ruber</name>
    <dbReference type="NCBI Taxonomy" id="1848197"/>
    <lineage>
        <taxon>Bacteria</taxon>
        <taxon>Thermotogati</taxon>
        <taxon>Deinococcota</taxon>
        <taxon>Deinococci</taxon>
        <taxon>Deinococcales</taxon>
        <taxon>Deinococcaceae</taxon>
        <taxon>Deinococcus</taxon>
    </lineage>
</organism>
<comment type="caution">
    <text evidence="1">The sequence shown here is derived from an EMBL/GenBank/DDBJ whole genome shotgun (WGS) entry which is preliminary data.</text>
</comment>
<reference evidence="1" key="2">
    <citation type="submission" date="2020-09" db="EMBL/GenBank/DDBJ databases">
        <authorList>
            <person name="Sun Q."/>
            <person name="Ohkuma M."/>
        </authorList>
    </citation>
    <scope>NUCLEOTIDE SEQUENCE</scope>
    <source>
        <strain evidence="1">JCM 31311</strain>
    </source>
</reference>
<dbReference type="EMBL" id="BMQL01000004">
    <property type="protein sequence ID" value="GGR00252.1"/>
    <property type="molecule type" value="Genomic_DNA"/>
</dbReference>
<gene>
    <name evidence="1" type="ORF">GCM10008957_11250</name>
</gene>
<evidence type="ECO:0000313" key="1">
    <source>
        <dbReference type="EMBL" id="GGR00252.1"/>
    </source>
</evidence>